<dbReference type="Proteomes" id="UP000324800">
    <property type="component" value="Unassembled WGS sequence"/>
</dbReference>
<protein>
    <submittedName>
        <fullName evidence="1">Uncharacterized protein</fullName>
    </submittedName>
</protein>
<proteinExistence type="predicted"/>
<dbReference type="AlphaFoldDB" id="A0A5J4WP92"/>
<accession>A0A5J4WP92</accession>
<name>A0A5J4WP92_9EUKA</name>
<evidence type="ECO:0000313" key="1">
    <source>
        <dbReference type="EMBL" id="KAA6396648.1"/>
    </source>
</evidence>
<reference evidence="1 2" key="1">
    <citation type="submission" date="2019-03" db="EMBL/GenBank/DDBJ databases">
        <title>Single cell metagenomics reveals metabolic interactions within the superorganism composed of flagellate Streblomastix strix and complex community of Bacteroidetes bacteria on its surface.</title>
        <authorList>
            <person name="Treitli S.C."/>
            <person name="Kolisko M."/>
            <person name="Husnik F."/>
            <person name="Keeling P."/>
            <person name="Hampl V."/>
        </authorList>
    </citation>
    <scope>NUCLEOTIDE SEQUENCE [LARGE SCALE GENOMIC DNA]</scope>
    <source>
        <strain evidence="1">ST1C</strain>
    </source>
</reference>
<dbReference type="EMBL" id="SNRW01001375">
    <property type="protein sequence ID" value="KAA6396648.1"/>
    <property type="molecule type" value="Genomic_DNA"/>
</dbReference>
<sequence length="159" mass="17515">MSLTAANAINLTDANTDGGSIRLIKIQIRTSDQLRSNNGISTITIKFYTNRKYKAIKISKASIEFIICKMRTIHNIIFVLLILGSLTDTAANVGRADADEVKEIKKSENIVNSEQKIQLEENSPSDQEQIGVNRASSPHMSPRLIWLAVGLMTGVLIAF</sequence>
<evidence type="ECO:0000313" key="2">
    <source>
        <dbReference type="Proteomes" id="UP000324800"/>
    </source>
</evidence>
<gene>
    <name evidence="1" type="ORF">EZS28_007821</name>
</gene>
<organism evidence="1 2">
    <name type="scientific">Streblomastix strix</name>
    <dbReference type="NCBI Taxonomy" id="222440"/>
    <lineage>
        <taxon>Eukaryota</taxon>
        <taxon>Metamonada</taxon>
        <taxon>Preaxostyla</taxon>
        <taxon>Oxymonadida</taxon>
        <taxon>Streblomastigidae</taxon>
        <taxon>Streblomastix</taxon>
    </lineage>
</organism>
<comment type="caution">
    <text evidence="1">The sequence shown here is derived from an EMBL/GenBank/DDBJ whole genome shotgun (WGS) entry which is preliminary data.</text>
</comment>